<evidence type="ECO:0000313" key="7">
    <source>
        <dbReference type="EMBL" id="SFV55106.1"/>
    </source>
</evidence>
<dbReference type="SUPFAM" id="SSF46626">
    <property type="entry name" value="Cytochrome c"/>
    <property type="match status" value="2"/>
</dbReference>
<dbReference type="InterPro" id="IPR002323">
    <property type="entry name" value="Cyt_CIE"/>
</dbReference>
<evidence type="ECO:0000256" key="2">
    <source>
        <dbReference type="ARBA" id="ARBA00022617"/>
    </source>
</evidence>
<dbReference type="AlphaFoldDB" id="A0A1W1BNP1"/>
<sequence>MKMNKKLLISLSAAAVLSLSLSACTDSAAAPTTAQKVPTAASIDGGVSYPVVNAMTGPYHVNPQVAKDAKKIFNGRVPTKAEIAAWNTDIMPDGTGLPEGQGTAEEGSDIYDEKCTMCHGDFGSGGGGYPSLSKGNAQELHATLTNQRIKPDEDGPVRVFGTYWPHASTLFSYIKDGMPHPQTGTLTDDEVYSLVAFILNVNEMEIDGEEVDDEYVLNREKFLKIKMPNANGFEPNIDGPHGRENVRKYFSNPDNFGAQKYDVKNPTTRCMHNCQEKTAKVVYIQNGGINDFHPPLSNLKDLPKEKSTGFDAPKAYQANCAMCHGTDGMGAPVVGDKAAWAAYTAEGMDTVYKKGIDGINGMPPKGGSSLSNKDFKTVVDYMVDKSK</sequence>
<proteinExistence type="predicted"/>
<organism evidence="7">
    <name type="scientific">hydrothermal vent metagenome</name>
    <dbReference type="NCBI Taxonomy" id="652676"/>
    <lineage>
        <taxon>unclassified sequences</taxon>
        <taxon>metagenomes</taxon>
        <taxon>ecological metagenomes</taxon>
    </lineage>
</organism>
<keyword evidence="1" id="KW-0813">Transport</keyword>
<dbReference type="PROSITE" id="PS51007">
    <property type="entry name" value="CYTC"/>
    <property type="match status" value="2"/>
</dbReference>
<keyword evidence="4" id="KW-0249">Electron transport</keyword>
<dbReference type="PANTHER" id="PTHR35008">
    <property type="entry name" value="BLL4482 PROTEIN-RELATED"/>
    <property type="match status" value="1"/>
</dbReference>
<dbReference type="EMBL" id="FPHH01000031">
    <property type="protein sequence ID" value="SFV55106.1"/>
    <property type="molecule type" value="Genomic_DNA"/>
</dbReference>
<dbReference type="GO" id="GO:0009055">
    <property type="term" value="F:electron transfer activity"/>
    <property type="evidence" value="ECO:0007669"/>
    <property type="project" value="InterPro"/>
</dbReference>
<dbReference type="GO" id="GO:0020037">
    <property type="term" value="F:heme binding"/>
    <property type="evidence" value="ECO:0007669"/>
    <property type="project" value="InterPro"/>
</dbReference>
<dbReference type="Pfam" id="PF00034">
    <property type="entry name" value="Cytochrom_C"/>
    <property type="match status" value="1"/>
</dbReference>
<dbReference type="Pfam" id="PF13442">
    <property type="entry name" value="Cytochrome_CBB3"/>
    <property type="match status" value="1"/>
</dbReference>
<keyword evidence="3" id="KW-0479">Metal-binding</keyword>
<evidence type="ECO:0000256" key="1">
    <source>
        <dbReference type="ARBA" id="ARBA00022448"/>
    </source>
</evidence>
<keyword evidence="2" id="KW-0349">Heme</keyword>
<reference evidence="7" key="1">
    <citation type="submission" date="2016-10" db="EMBL/GenBank/DDBJ databases">
        <authorList>
            <person name="de Groot N.N."/>
        </authorList>
    </citation>
    <scope>NUCLEOTIDE SEQUENCE</scope>
</reference>
<accession>A0A1W1BNP1</accession>
<feature type="domain" description="Cytochrome c" evidence="6">
    <location>
        <begin position="304"/>
        <end position="386"/>
    </location>
</feature>
<dbReference type="PANTHER" id="PTHR35008:SF8">
    <property type="entry name" value="ALCOHOL DEHYDROGENASE CYTOCHROME C SUBUNIT"/>
    <property type="match status" value="1"/>
</dbReference>
<dbReference type="InterPro" id="IPR009056">
    <property type="entry name" value="Cyt_c-like_dom"/>
</dbReference>
<dbReference type="PROSITE" id="PS51257">
    <property type="entry name" value="PROKAR_LIPOPROTEIN"/>
    <property type="match status" value="1"/>
</dbReference>
<evidence type="ECO:0000259" key="6">
    <source>
        <dbReference type="PROSITE" id="PS51007"/>
    </source>
</evidence>
<keyword evidence="5" id="KW-0408">Iron</keyword>
<feature type="domain" description="Cytochrome c" evidence="6">
    <location>
        <begin position="102"/>
        <end position="202"/>
    </location>
</feature>
<evidence type="ECO:0000256" key="4">
    <source>
        <dbReference type="ARBA" id="ARBA00022982"/>
    </source>
</evidence>
<evidence type="ECO:0000256" key="5">
    <source>
        <dbReference type="ARBA" id="ARBA00023004"/>
    </source>
</evidence>
<dbReference type="GO" id="GO:0005506">
    <property type="term" value="F:iron ion binding"/>
    <property type="evidence" value="ECO:0007669"/>
    <property type="project" value="InterPro"/>
</dbReference>
<dbReference type="Gene3D" id="1.10.760.10">
    <property type="entry name" value="Cytochrome c-like domain"/>
    <property type="match status" value="2"/>
</dbReference>
<dbReference type="InterPro" id="IPR051459">
    <property type="entry name" value="Cytochrome_c-type_DH"/>
</dbReference>
<evidence type="ECO:0000256" key="3">
    <source>
        <dbReference type="ARBA" id="ARBA00022723"/>
    </source>
</evidence>
<dbReference type="PRINTS" id="PR00607">
    <property type="entry name" value="CYTCHROMECIE"/>
</dbReference>
<dbReference type="InterPro" id="IPR036909">
    <property type="entry name" value="Cyt_c-like_dom_sf"/>
</dbReference>
<name>A0A1W1BNP1_9ZZZZ</name>
<protein>
    <submittedName>
        <fullName evidence="7">Cytochrome c-555</fullName>
    </submittedName>
</protein>
<gene>
    <name evidence="7" type="ORF">MNB_SM-5-39</name>
</gene>